<dbReference type="SMART" id="SM00368">
    <property type="entry name" value="LRR_RI"/>
    <property type="match status" value="2"/>
</dbReference>
<dbReference type="InParanoid" id="D2VSY9"/>
<dbReference type="PANTHER" id="PTHR24113">
    <property type="entry name" value="RAN GTPASE-ACTIVATING PROTEIN 1"/>
    <property type="match status" value="1"/>
</dbReference>
<dbReference type="GO" id="GO:0005829">
    <property type="term" value="C:cytosol"/>
    <property type="evidence" value="ECO:0007669"/>
    <property type="project" value="TreeGrafter"/>
</dbReference>
<dbReference type="AlphaFoldDB" id="D2VSY9"/>
<dbReference type="Proteomes" id="UP000006671">
    <property type="component" value="Unassembled WGS sequence"/>
</dbReference>
<dbReference type="InterPro" id="IPR006553">
    <property type="entry name" value="Leu-rich_rpt_Cys-con_subtyp"/>
</dbReference>
<proteinExistence type="predicted"/>
<organism evidence="5">
    <name type="scientific">Naegleria gruberi</name>
    <name type="common">Amoeba</name>
    <dbReference type="NCBI Taxonomy" id="5762"/>
    <lineage>
        <taxon>Eukaryota</taxon>
        <taxon>Discoba</taxon>
        <taxon>Heterolobosea</taxon>
        <taxon>Tetramitia</taxon>
        <taxon>Eutetramitia</taxon>
        <taxon>Vahlkampfiidae</taxon>
        <taxon>Naegleria</taxon>
    </lineage>
</organism>
<dbReference type="InterPro" id="IPR027038">
    <property type="entry name" value="RanGap"/>
</dbReference>
<dbReference type="GO" id="GO:0031267">
    <property type="term" value="F:small GTPase binding"/>
    <property type="evidence" value="ECO:0007669"/>
    <property type="project" value="TreeGrafter"/>
</dbReference>
<evidence type="ECO:0000256" key="3">
    <source>
        <dbReference type="ARBA" id="ARBA00022737"/>
    </source>
</evidence>
<keyword evidence="1" id="KW-0343">GTPase activation</keyword>
<sequence length="358" mass="40720">MIQHQPTLHEDDESITYSNDHLFDSLGVDVMIGEIFPHFEVETLHSIFTLVSKFWYVCVCLYRVEFLSLRGESNILALCSNSPRMVEVNSLELMQLRGETLVMKRIFLSDKCFPNRFSSLTSLSFYGSKIGDSSLKYLTHSAILPNLTELDLYHNNITDKGMKSICEGNLKLSILKLNLNRVGDLGFEFLKNSQILKENLKELYMTYNEVTSKGLEILSGMENSRLETLVLVSNRIESNITNFCASSLASQLKHLNLSNNLLGNSGVLDICSGNFQSLETLILSKNAIPKESISMLFESSNGLNLKKLKHLDLYGNDYIQVDELAIPTFNSLETLIFSHSYRNPYYHLFWQTKQFSAN</sequence>
<accession>D2VSY9</accession>
<dbReference type="GO" id="GO:0005096">
    <property type="term" value="F:GTPase activator activity"/>
    <property type="evidence" value="ECO:0007669"/>
    <property type="project" value="UniProtKB-KW"/>
</dbReference>
<dbReference type="SUPFAM" id="SSF52047">
    <property type="entry name" value="RNI-like"/>
    <property type="match status" value="1"/>
</dbReference>
<keyword evidence="5" id="KW-1185">Reference proteome</keyword>
<evidence type="ECO:0000256" key="2">
    <source>
        <dbReference type="ARBA" id="ARBA00022614"/>
    </source>
</evidence>
<evidence type="ECO:0000256" key="1">
    <source>
        <dbReference type="ARBA" id="ARBA00022468"/>
    </source>
</evidence>
<evidence type="ECO:0000313" key="5">
    <source>
        <dbReference type="Proteomes" id="UP000006671"/>
    </source>
</evidence>
<dbReference type="KEGG" id="ngr:NAEGRDRAFT_72110"/>
<dbReference type="InterPro" id="IPR001611">
    <property type="entry name" value="Leu-rich_rpt"/>
</dbReference>
<dbReference type="GO" id="GO:0006913">
    <property type="term" value="P:nucleocytoplasmic transport"/>
    <property type="evidence" value="ECO:0007669"/>
    <property type="project" value="TreeGrafter"/>
</dbReference>
<dbReference type="Gene3D" id="3.80.10.10">
    <property type="entry name" value="Ribonuclease Inhibitor"/>
    <property type="match status" value="2"/>
</dbReference>
<dbReference type="EMBL" id="GG738895">
    <property type="protein sequence ID" value="EFC39986.1"/>
    <property type="molecule type" value="Genomic_DNA"/>
</dbReference>
<dbReference type="Pfam" id="PF13516">
    <property type="entry name" value="LRR_6"/>
    <property type="match status" value="3"/>
</dbReference>
<dbReference type="PANTHER" id="PTHR24113:SF12">
    <property type="entry name" value="RAN GTPASE-ACTIVATING PROTEIN 1"/>
    <property type="match status" value="1"/>
</dbReference>
<dbReference type="GO" id="GO:0048471">
    <property type="term" value="C:perinuclear region of cytoplasm"/>
    <property type="evidence" value="ECO:0007669"/>
    <property type="project" value="TreeGrafter"/>
</dbReference>
<name>D2VSY9_NAEGR</name>
<dbReference type="OrthoDB" id="120976at2759"/>
<dbReference type="RefSeq" id="XP_002672730.1">
    <property type="nucleotide sequence ID" value="XM_002672684.1"/>
</dbReference>
<keyword evidence="2" id="KW-0433">Leucine-rich repeat</keyword>
<evidence type="ECO:0000313" key="4">
    <source>
        <dbReference type="EMBL" id="EFC39986.1"/>
    </source>
</evidence>
<dbReference type="InterPro" id="IPR032675">
    <property type="entry name" value="LRR_dom_sf"/>
</dbReference>
<gene>
    <name evidence="4" type="ORF">NAEGRDRAFT_72110</name>
</gene>
<reference evidence="4 5" key="1">
    <citation type="journal article" date="2010" name="Cell">
        <title>The genome of Naegleria gruberi illuminates early eukaryotic versatility.</title>
        <authorList>
            <person name="Fritz-Laylin L.K."/>
            <person name="Prochnik S.E."/>
            <person name="Ginger M.L."/>
            <person name="Dacks J.B."/>
            <person name="Carpenter M.L."/>
            <person name="Field M.C."/>
            <person name="Kuo A."/>
            <person name="Paredez A."/>
            <person name="Chapman J."/>
            <person name="Pham J."/>
            <person name="Shu S."/>
            <person name="Neupane R."/>
            <person name="Cipriano M."/>
            <person name="Mancuso J."/>
            <person name="Tu H."/>
            <person name="Salamov A."/>
            <person name="Lindquist E."/>
            <person name="Shapiro H."/>
            <person name="Lucas S."/>
            <person name="Grigoriev I.V."/>
            <person name="Cande W.Z."/>
            <person name="Fulton C."/>
            <person name="Rokhsar D.S."/>
            <person name="Dawson S.C."/>
        </authorList>
    </citation>
    <scope>NUCLEOTIDE SEQUENCE [LARGE SCALE GENOMIC DNA]</scope>
    <source>
        <strain evidence="4 5">NEG-M</strain>
    </source>
</reference>
<dbReference type="SMART" id="SM00367">
    <property type="entry name" value="LRR_CC"/>
    <property type="match status" value="3"/>
</dbReference>
<dbReference type="GO" id="GO:0005634">
    <property type="term" value="C:nucleus"/>
    <property type="evidence" value="ECO:0007669"/>
    <property type="project" value="TreeGrafter"/>
</dbReference>
<protein>
    <submittedName>
        <fullName evidence="4">Predicted protein</fullName>
    </submittedName>
</protein>
<dbReference type="GeneID" id="8850971"/>
<dbReference type="VEuPathDB" id="AmoebaDB:NAEGRDRAFT_72110"/>
<keyword evidence="3" id="KW-0677">Repeat</keyword>